<comment type="subcellular location">
    <subcellularLocation>
        <location evidence="1 9">Nucleus</location>
    </subcellularLocation>
</comment>
<dbReference type="GO" id="GO:0031124">
    <property type="term" value="P:mRNA 3'-end processing"/>
    <property type="evidence" value="ECO:0007669"/>
    <property type="project" value="UniProtKB-UniRule"/>
</dbReference>
<dbReference type="EMBL" id="KZ857389">
    <property type="protein sequence ID" value="RDX52909.1"/>
    <property type="molecule type" value="Genomic_DNA"/>
</dbReference>
<evidence type="ECO:0000313" key="12">
    <source>
        <dbReference type="Proteomes" id="UP000256964"/>
    </source>
</evidence>
<dbReference type="STRING" id="139420.A0A371DK48"/>
<feature type="region of interest" description="Disordered" evidence="10">
    <location>
        <begin position="366"/>
        <end position="391"/>
    </location>
</feature>
<feature type="repeat" description="WD" evidence="8">
    <location>
        <begin position="210"/>
        <end position="251"/>
    </location>
</feature>
<evidence type="ECO:0000256" key="5">
    <source>
        <dbReference type="ARBA" id="ARBA00023242"/>
    </source>
</evidence>
<dbReference type="PANTHER" id="PTHR22836">
    <property type="entry name" value="WD40 REPEAT PROTEIN"/>
    <property type="match status" value="1"/>
</dbReference>
<dbReference type="FunFam" id="2.130.10.10:FF:000069">
    <property type="entry name" value="WD repeat domain 33"/>
    <property type="match status" value="1"/>
</dbReference>
<dbReference type="GO" id="GO:0005847">
    <property type="term" value="C:mRNA cleavage and polyadenylation specificity factor complex"/>
    <property type="evidence" value="ECO:0007669"/>
    <property type="project" value="TreeGrafter"/>
</dbReference>
<dbReference type="InterPro" id="IPR045245">
    <property type="entry name" value="Pfs2-like"/>
</dbReference>
<dbReference type="InterPro" id="IPR036322">
    <property type="entry name" value="WD40_repeat_dom_sf"/>
</dbReference>
<name>A0A371DK48_9APHY</name>
<dbReference type="SUPFAM" id="SSF50978">
    <property type="entry name" value="WD40 repeat-like"/>
    <property type="match status" value="1"/>
</dbReference>
<dbReference type="AlphaFoldDB" id="A0A371DK48"/>
<dbReference type="Pfam" id="PF00400">
    <property type="entry name" value="WD40"/>
    <property type="match status" value="7"/>
</dbReference>
<dbReference type="OrthoDB" id="16717at2759"/>
<comment type="function">
    <text evidence="6">Required for 3'-end cleavage and polyadenylation of pre-mRNAs. Also involved in chromosome segregation where it has a role in chromosome attachment to the mitotic spindle.</text>
</comment>
<feature type="compositionally biased region" description="Gly residues" evidence="10">
    <location>
        <begin position="557"/>
        <end position="576"/>
    </location>
</feature>
<dbReference type="PROSITE" id="PS50082">
    <property type="entry name" value="WD_REPEATS_2"/>
    <property type="match status" value="5"/>
</dbReference>
<dbReference type="Proteomes" id="UP000256964">
    <property type="component" value="Unassembled WGS sequence"/>
</dbReference>
<feature type="region of interest" description="Disordered" evidence="10">
    <location>
        <begin position="432"/>
        <end position="576"/>
    </location>
</feature>
<evidence type="ECO:0000256" key="8">
    <source>
        <dbReference type="PROSITE-ProRule" id="PRU00221"/>
    </source>
</evidence>
<organism evidence="11 12">
    <name type="scientific">Lentinus brumalis</name>
    <dbReference type="NCBI Taxonomy" id="2498619"/>
    <lineage>
        <taxon>Eukaryota</taxon>
        <taxon>Fungi</taxon>
        <taxon>Dikarya</taxon>
        <taxon>Basidiomycota</taxon>
        <taxon>Agaricomycotina</taxon>
        <taxon>Agaricomycetes</taxon>
        <taxon>Polyporales</taxon>
        <taxon>Polyporaceae</taxon>
        <taxon>Lentinus</taxon>
    </lineage>
</organism>
<evidence type="ECO:0000256" key="2">
    <source>
        <dbReference type="ARBA" id="ARBA00022574"/>
    </source>
</evidence>
<dbReference type="InterPro" id="IPR001680">
    <property type="entry name" value="WD40_rpt"/>
</dbReference>
<feature type="compositionally biased region" description="Polar residues" evidence="10">
    <location>
        <begin position="369"/>
        <end position="391"/>
    </location>
</feature>
<protein>
    <recommendedName>
        <fullName evidence="7 9">Polyadenylation factor subunit 2</fullName>
    </recommendedName>
</protein>
<keyword evidence="2 8" id="KW-0853">WD repeat</keyword>
<evidence type="ECO:0000256" key="4">
    <source>
        <dbReference type="ARBA" id="ARBA00022737"/>
    </source>
</evidence>
<keyword evidence="12" id="KW-1185">Reference proteome</keyword>
<dbReference type="InterPro" id="IPR020472">
    <property type="entry name" value="WD40_PAC1"/>
</dbReference>
<evidence type="ECO:0000256" key="9">
    <source>
        <dbReference type="RuleBase" id="RU369034"/>
    </source>
</evidence>
<feature type="compositionally biased region" description="Gly residues" evidence="10">
    <location>
        <begin position="462"/>
        <end position="477"/>
    </location>
</feature>
<evidence type="ECO:0000313" key="11">
    <source>
        <dbReference type="EMBL" id="RDX52909.1"/>
    </source>
</evidence>
<keyword evidence="3 9" id="KW-0507">mRNA processing</keyword>
<dbReference type="PROSITE" id="PS50294">
    <property type="entry name" value="WD_REPEATS_REGION"/>
    <property type="match status" value="5"/>
</dbReference>
<gene>
    <name evidence="11" type="ORF">OH76DRAFT_1400159</name>
</gene>
<evidence type="ECO:0000256" key="1">
    <source>
        <dbReference type="ARBA" id="ARBA00004123"/>
    </source>
</evidence>
<dbReference type="InterPro" id="IPR015943">
    <property type="entry name" value="WD40/YVTN_repeat-like_dom_sf"/>
</dbReference>
<feature type="repeat" description="WD" evidence="8">
    <location>
        <begin position="392"/>
        <end position="423"/>
    </location>
</feature>
<keyword evidence="4" id="KW-0677">Repeat</keyword>
<dbReference type="CDD" id="cd00200">
    <property type="entry name" value="WD40"/>
    <property type="match status" value="1"/>
</dbReference>
<proteinExistence type="predicted"/>
<feature type="region of interest" description="Disordered" evidence="10">
    <location>
        <begin position="18"/>
        <end position="41"/>
    </location>
</feature>
<evidence type="ECO:0000256" key="6">
    <source>
        <dbReference type="ARBA" id="ARBA00025498"/>
    </source>
</evidence>
<feature type="compositionally biased region" description="Gly residues" evidence="10">
    <location>
        <begin position="532"/>
        <end position="543"/>
    </location>
</feature>
<evidence type="ECO:0000256" key="7">
    <source>
        <dbReference type="ARBA" id="ARBA00026154"/>
    </source>
</evidence>
<keyword evidence="5 9" id="KW-0539">Nucleus</keyword>
<evidence type="ECO:0000256" key="10">
    <source>
        <dbReference type="SAM" id="MobiDB-lite"/>
    </source>
</evidence>
<dbReference type="PRINTS" id="PR00320">
    <property type="entry name" value="GPROTEINBRPT"/>
</dbReference>
<feature type="compositionally biased region" description="Polar residues" evidence="10">
    <location>
        <begin position="487"/>
        <end position="496"/>
    </location>
</feature>
<feature type="repeat" description="WD" evidence="8">
    <location>
        <begin position="294"/>
        <end position="335"/>
    </location>
</feature>
<evidence type="ECO:0000256" key="3">
    <source>
        <dbReference type="ARBA" id="ARBA00022664"/>
    </source>
</evidence>
<dbReference type="Gene3D" id="2.130.10.10">
    <property type="entry name" value="YVTN repeat-like/Quinoprotein amine dehydrogenase"/>
    <property type="match status" value="2"/>
</dbReference>
<dbReference type="SMART" id="SM00320">
    <property type="entry name" value="WD40"/>
    <property type="match status" value="7"/>
</dbReference>
<feature type="repeat" description="WD" evidence="8">
    <location>
        <begin position="336"/>
        <end position="377"/>
    </location>
</feature>
<accession>A0A371DK48</accession>
<reference evidence="11 12" key="1">
    <citation type="journal article" date="2018" name="Biotechnol. Biofuels">
        <title>Integrative visual omics of the white-rot fungus Polyporus brumalis exposes the biotechnological potential of its oxidative enzymes for delignifying raw plant biomass.</title>
        <authorList>
            <person name="Miyauchi S."/>
            <person name="Rancon A."/>
            <person name="Drula E."/>
            <person name="Hage H."/>
            <person name="Chaduli D."/>
            <person name="Favel A."/>
            <person name="Grisel S."/>
            <person name="Henrissat B."/>
            <person name="Herpoel-Gimbert I."/>
            <person name="Ruiz-Duenas F.J."/>
            <person name="Chevret D."/>
            <person name="Hainaut M."/>
            <person name="Lin J."/>
            <person name="Wang M."/>
            <person name="Pangilinan J."/>
            <person name="Lipzen A."/>
            <person name="Lesage-Meessen L."/>
            <person name="Navarro D."/>
            <person name="Riley R."/>
            <person name="Grigoriev I.V."/>
            <person name="Zhou S."/>
            <person name="Raouche S."/>
            <person name="Rosso M.N."/>
        </authorList>
    </citation>
    <scope>NUCLEOTIDE SEQUENCE [LARGE SCALE GENOMIC DNA]</scope>
    <source>
        <strain evidence="11 12">BRFM 1820</strain>
    </source>
</reference>
<feature type="repeat" description="WD" evidence="8">
    <location>
        <begin position="252"/>
        <end position="293"/>
    </location>
</feature>
<dbReference type="PANTHER" id="PTHR22836:SF0">
    <property type="entry name" value="PRE-MRNA 3' END PROCESSING PROTEIN WDR33"/>
    <property type="match status" value="1"/>
</dbReference>
<sequence>MAAAATLPVLLPTRSLPSQDAGTIGWQPKRNLEIPNPPPAEDPKALEMDMARQLADGKPVKKVRPRRTVDYGGAMGRWTLLRKMRPTSTYVPHLRPAPPYIIDLLPPKAYPDNPTTSLCTKFVHTSTNKIRCPVNCVVWTPEARRILTGSTSGEFTLWNGLTFNFETILQAHDSAVRTMQFTHSGAFLASADQSGVIKYFQPNMNNLTQWTGHREAIRGLSFSPDDNRFATASDDSTIRLWSFEEQRAERTLTGHGWDVKCVEWHPTKGLLVSGSKDNMIKFWDPRTGTVLSTLHYHKNTVQALAWSPNGDLVASASRDQTVRVFDIRAMKELRLLKGHKKEVCSVAWHPVHPMLVSGGSEGSILHWDLSSSSEPPTTQIASQQPGPRATLSQAHDSNVWALTYHPLGHILVSASNDHTTRFWCRERPGDASSVFSGGGEKPPEITDTSGQDEDEETMVPGFGMGGGGGWAGYGGGAVKDEEMPHSASYQSQQPSAMDTGDDFLPGLGGFDSSASVVGRQSGPLPSQEDMFGQGGTGSGGGEGDGYENRGRGRRWGRGGGGAGGGGGYGGGRRGRY</sequence>